<feature type="binding site" evidence="8">
    <location>
        <position position="218"/>
    </location>
    <ligand>
        <name>shikimate</name>
        <dbReference type="ChEBI" id="CHEBI:36208"/>
    </ligand>
</feature>
<feature type="domain" description="Shikimate dehydrogenase substrate binding N-terminal" evidence="10">
    <location>
        <begin position="7"/>
        <end position="89"/>
    </location>
</feature>
<feature type="domain" description="Quinate/shikimate 5-dehydrogenase/glutamyl-tRNA reductase" evidence="9">
    <location>
        <begin position="117"/>
        <end position="193"/>
    </location>
</feature>
<accession>A0A1T2KUW0</accession>
<feature type="binding site" evidence="8">
    <location>
        <begin position="128"/>
        <end position="132"/>
    </location>
    <ligand>
        <name>NADP(+)</name>
        <dbReference type="ChEBI" id="CHEBI:58349"/>
    </ligand>
</feature>
<evidence type="ECO:0000313" key="12">
    <source>
        <dbReference type="EMBL" id="OOZ36591.1"/>
    </source>
</evidence>
<feature type="binding site" evidence="8">
    <location>
        <position position="62"/>
    </location>
    <ligand>
        <name>shikimate</name>
        <dbReference type="ChEBI" id="CHEBI:36208"/>
    </ligand>
</feature>
<evidence type="ECO:0000256" key="7">
    <source>
        <dbReference type="ARBA" id="ARBA00049442"/>
    </source>
</evidence>
<dbReference type="HAMAP" id="MF_00222">
    <property type="entry name" value="Shikimate_DH_AroE"/>
    <property type="match status" value="1"/>
</dbReference>
<comment type="caution">
    <text evidence="8">Lacks conserved residue(s) required for the propagation of feature annotation.</text>
</comment>
<dbReference type="GO" id="GO:0019632">
    <property type="term" value="P:shikimate metabolic process"/>
    <property type="evidence" value="ECO:0007669"/>
    <property type="project" value="InterPro"/>
</dbReference>
<dbReference type="GO" id="GO:0004764">
    <property type="term" value="F:shikimate 3-dehydrogenase (NADP+) activity"/>
    <property type="evidence" value="ECO:0007669"/>
    <property type="project" value="UniProtKB-UniRule"/>
</dbReference>
<dbReference type="GO" id="GO:0009423">
    <property type="term" value="P:chorismate biosynthetic process"/>
    <property type="evidence" value="ECO:0007669"/>
    <property type="project" value="UniProtKB-UniRule"/>
</dbReference>
<dbReference type="RefSeq" id="WP_078486930.1">
    <property type="nucleotide sequence ID" value="NZ_MPRJ01000033.1"/>
</dbReference>
<dbReference type="Gene3D" id="3.40.50.10860">
    <property type="entry name" value="Leucine Dehydrogenase, chain A, domain 1"/>
    <property type="match status" value="1"/>
</dbReference>
<evidence type="ECO:0000259" key="11">
    <source>
        <dbReference type="Pfam" id="PF18317"/>
    </source>
</evidence>
<dbReference type="FunFam" id="3.40.50.720:FF:000104">
    <property type="entry name" value="Shikimate dehydrogenase (NADP(+))"/>
    <property type="match status" value="1"/>
</dbReference>
<sequence>MTDKYAVIGNPIEHSKSPQIHTAFAKQAGQALVYSRILGEPGNFAANVRQFIADGGKGLNVTVPFKEDAWQHANERSPRAETAGAVNTLILLDDGRFRGDNTDGVGLVRDLTVNHGATLKGSRILLLGAGGASKGVVRPLLEEQPAQLVIANRTAAKAVELASELAELGSVEGCGLDELAGRKFDVIINGTAAGLGGQVPDIPDNILEAGGWTYDMMYASEPTVFVRWGQSHGASMALDGLGMLVEQAAESFYLWRGVRPETADVIKMLR</sequence>
<dbReference type="OrthoDB" id="9776868at2"/>
<evidence type="ECO:0000256" key="2">
    <source>
        <dbReference type="ARBA" id="ARBA00012962"/>
    </source>
</evidence>
<evidence type="ECO:0000256" key="4">
    <source>
        <dbReference type="ARBA" id="ARBA00022857"/>
    </source>
</evidence>
<feature type="domain" description="SDH C-terminal" evidence="11">
    <location>
        <begin position="240"/>
        <end position="267"/>
    </location>
</feature>
<comment type="similarity">
    <text evidence="8">Belongs to the shikimate dehydrogenase family.</text>
</comment>
<feature type="binding site" evidence="8">
    <location>
        <position position="87"/>
    </location>
    <ligand>
        <name>shikimate</name>
        <dbReference type="ChEBI" id="CHEBI:36208"/>
    </ligand>
</feature>
<dbReference type="FunFam" id="3.40.50.10860:FF:000006">
    <property type="entry name" value="Shikimate dehydrogenase (NADP(+))"/>
    <property type="match status" value="1"/>
</dbReference>
<keyword evidence="3 8" id="KW-0028">Amino-acid biosynthesis</keyword>
<comment type="caution">
    <text evidence="12">The sequence shown here is derived from an EMBL/GenBank/DDBJ whole genome shotgun (WGS) entry which is preliminary data.</text>
</comment>
<dbReference type="Proteomes" id="UP000190896">
    <property type="component" value="Unassembled WGS sequence"/>
</dbReference>
<dbReference type="InterPro" id="IPR036291">
    <property type="entry name" value="NAD(P)-bd_dom_sf"/>
</dbReference>
<dbReference type="Pfam" id="PF01488">
    <property type="entry name" value="Shikimate_DH"/>
    <property type="match status" value="1"/>
</dbReference>
<dbReference type="InterPro" id="IPR046346">
    <property type="entry name" value="Aminoacid_DH-like_N_sf"/>
</dbReference>
<keyword evidence="4 8" id="KW-0521">NADP</keyword>
<keyword evidence="13" id="KW-1185">Reference proteome</keyword>
<dbReference type="EMBL" id="MPRJ01000033">
    <property type="protein sequence ID" value="OOZ36591.1"/>
    <property type="molecule type" value="Genomic_DNA"/>
</dbReference>
<organism evidence="12 13">
    <name type="scientific">Solemya velesiana gill symbiont</name>
    <dbReference type="NCBI Taxonomy" id="1918948"/>
    <lineage>
        <taxon>Bacteria</taxon>
        <taxon>Pseudomonadati</taxon>
        <taxon>Pseudomonadota</taxon>
        <taxon>Gammaproteobacteria</taxon>
        <taxon>sulfur-oxidizing symbionts</taxon>
    </lineage>
</organism>
<keyword evidence="5 8" id="KW-0560">Oxidoreductase</keyword>
<dbReference type="Pfam" id="PF18317">
    <property type="entry name" value="SDH_C"/>
    <property type="match status" value="1"/>
</dbReference>
<feature type="binding site" evidence="8">
    <location>
        <position position="247"/>
    </location>
    <ligand>
        <name>shikimate</name>
        <dbReference type="ChEBI" id="CHEBI:36208"/>
    </ligand>
</feature>
<evidence type="ECO:0000256" key="6">
    <source>
        <dbReference type="ARBA" id="ARBA00023141"/>
    </source>
</evidence>
<evidence type="ECO:0000256" key="5">
    <source>
        <dbReference type="ARBA" id="ARBA00023002"/>
    </source>
</evidence>
<gene>
    <name evidence="8" type="primary">aroE</name>
    <name evidence="12" type="ORF">BOW51_06485</name>
</gene>
<feature type="binding site" evidence="8">
    <location>
        <position position="103"/>
    </location>
    <ligand>
        <name>shikimate</name>
        <dbReference type="ChEBI" id="CHEBI:36208"/>
    </ligand>
</feature>
<dbReference type="GO" id="GO:0050661">
    <property type="term" value="F:NADP binding"/>
    <property type="evidence" value="ECO:0007669"/>
    <property type="project" value="InterPro"/>
</dbReference>
<dbReference type="AlphaFoldDB" id="A0A1T2KUW0"/>
<dbReference type="Gene3D" id="3.40.50.720">
    <property type="entry name" value="NAD(P)-binding Rossmann-like Domain"/>
    <property type="match status" value="1"/>
</dbReference>
<dbReference type="PANTHER" id="PTHR21089">
    <property type="entry name" value="SHIKIMATE DEHYDROGENASE"/>
    <property type="match status" value="1"/>
</dbReference>
<evidence type="ECO:0000256" key="3">
    <source>
        <dbReference type="ARBA" id="ARBA00022605"/>
    </source>
</evidence>
<dbReference type="EC" id="1.1.1.25" evidence="2 8"/>
<evidence type="ECO:0000313" key="13">
    <source>
        <dbReference type="Proteomes" id="UP000190896"/>
    </source>
</evidence>
<evidence type="ECO:0000259" key="9">
    <source>
        <dbReference type="Pfam" id="PF01488"/>
    </source>
</evidence>
<dbReference type="NCBIfam" id="TIGR00507">
    <property type="entry name" value="aroE"/>
    <property type="match status" value="1"/>
</dbReference>
<comment type="catalytic activity">
    <reaction evidence="7 8">
        <text>shikimate + NADP(+) = 3-dehydroshikimate + NADPH + H(+)</text>
        <dbReference type="Rhea" id="RHEA:17737"/>
        <dbReference type="ChEBI" id="CHEBI:15378"/>
        <dbReference type="ChEBI" id="CHEBI:16630"/>
        <dbReference type="ChEBI" id="CHEBI:36208"/>
        <dbReference type="ChEBI" id="CHEBI:57783"/>
        <dbReference type="ChEBI" id="CHEBI:58349"/>
        <dbReference type="EC" id="1.1.1.25"/>
    </reaction>
</comment>
<dbReference type="NCBIfam" id="NF001310">
    <property type="entry name" value="PRK00258.1-2"/>
    <property type="match status" value="1"/>
</dbReference>
<feature type="binding site" evidence="8">
    <location>
        <begin position="152"/>
        <end position="157"/>
    </location>
    <ligand>
        <name>NADP(+)</name>
        <dbReference type="ChEBI" id="CHEBI:58349"/>
    </ligand>
</feature>
<protein>
    <recommendedName>
        <fullName evidence="2 8">Shikimate dehydrogenase (NADP(+))</fullName>
        <shortName evidence="8">SDH</shortName>
        <ecNumber evidence="2 8">1.1.1.25</ecNumber>
    </recommendedName>
</protein>
<dbReference type="GO" id="GO:0008652">
    <property type="term" value="P:amino acid biosynthetic process"/>
    <property type="evidence" value="ECO:0007669"/>
    <property type="project" value="UniProtKB-KW"/>
</dbReference>
<dbReference type="UniPathway" id="UPA00053">
    <property type="reaction ID" value="UER00087"/>
</dbReference>
<feature type="binding site" evidence="8">
    <location>
        <position position="240"/>
    </location>
    <ligand>
        <name>NADP(+)</name>
        <dbReference type="ChEBI" id="CHEBI:58349"/>
    </ligand>
</feature>
<comment type="function">
    <text evidence="8">Involved in the biosynthesis of the chorismate, which leads to the biosynthesis of aromatic amino acids. Catalyzes the reversible NADPH linked reduction of 3-dehydroshikimate (DHSA) to yield shikimate (SA).</text>
</comment>
<dbReference type="InterPro" id="IPR011342">
    <property type="entry name" value="Shikimate_DH"/>
</dbReference>
<dbReference type="SUPFAM" id="SSF53223">
    <property type="entry name" value="Aminoacid dehydrogenase-like, N-terminal domain"/>
    <property type="match status" value="1"/>
</dbReference>
<comment type="subunit">
    <text evidence="8">Homodimer.</text>
</comment>
<reference evidence="12 13" key="1">
    <citation type="submission" date="2016-11" db="EMBL/GenBank/DDBJ databases">
        <title>Mixed transmission modes and dynamic genome evolution in an obligate animal-bacterial symbiosis.</title>
        <authorList>
            <person name="Russell S.L."/>
            <person name="Corbett-Detig R.B."/>
            <person name="Cavanaugh C.M."/>
        </authorList>
    </citation>
    <scope>NUCLEOTIDE SEQUENCE [LARGE SCALE GENOMIC DNA]</scope>
    <source>
        <strain evidence="12">Se-Cadez</strain>
    </source>
</reference>
<proteinExistence type="inferred from homology"/>
<feature type="binding site" evidence="8">
    <location>
        <begin position="15"/>
        <end position="17"/>
    </location>
    <ligand>
        <name>shikimate</name>
        <dbReference type="ChEBI" id="CHEBI:36208"/>
    </ligand>
</feature>
<dbReference type="CDD" id="cd01065">
    <property type="entry name" value="NAD_bind_Shikimate_DH"/>
    <property type="match status" value="1"/>
</dbReference>
<dbReference type="PANTHER" id="PTHR21089:SF1">
    <property type="entry name" value="BIFUNCTIONAL 3-DEHYDROQUINATE DEHYDRATASE_SHIKIMATE DEHYDROGENASE, CHLOROPLASTIC"/>
    <property type="match status" value="1"/>
</dbReference>
<evidence type="ECO:0000256" key="8">
    <source>
        <dbReference type="HAMAP-Rule" id="MF_00222"/>
    </source>
</evidence>
<name>A0A1T2KUW0_9GAMM</name>
<dbReference type="InterPro" id="IPR041121">
    <property type="entry name" value="SDH_C"/>
</dbReference>
<dbReference type="InterPro" id="IPR006151">
    <property type="entry name" value="Shikm_DH/Glu-tRNA_Rdtase"/>
</dbReference>
<keyword evidence="6 8" id="KW-0057">Aromatic amino acid biosynthesis</keyword>
<evidence type="ECO:0000256" key="1">
    <source>
        <dbReference type="ARBA" id="ARBA00004871"/>
    </source>
</evidence>
<comment type="pathway">
    <text evidence="1 8">Metabolic intermediate biosynthesis; chorismate biosynthesis; chorismate from D-erythrose 4-phosphate and phosphoenolpyruvate: step 4/7.</text>
</comment>
<dbReference type="Pfam" id="PF08501">
    <property type="entry name" value="Shikimate_dh_N"/>
    <property type="match status" value="1"/>
</dbReference>
<dbReference type="InterPro" id="IPR022893">
    <property type="entry name" value="Shikimate_DH_fam"/>
</dbReference>
<dbReference type="GO" id="GO:0005829">
    <property type="term" value="C:cytosol"/>
    <property type="evidence" value="ECO:0007669"/>
    <property type="project" value="TreeGrafter"/>
</dbReference>
<feature type="binding site" evidence="8">
    <location>
        <position position="216"/>
    </location>
    <ligand>
        <name>NADP(+)</name>
        <dbReference type="ChEBI" id="CHEBI:58349"/>
    </ligand>
</feature>
<dbReference type="GO" id="GO:0009073">
    <property type="term" value="P:aromatic amino acid family biosynthetic process"/>
    <property type="evidence" value="ECO:0007669"/>
    <property type="project" value="UniProtKB-KW"/>
</dbReference>
<feature type="active site" description="Proton acceptor" evidence="8">
    <location>
        <position position="66"/>
    </location>
</feature>
<dbReference type="InterPro" id="IPR013708">
    <property type="entry name" value="Shikimate_DH-bd_N"/>
</dbReference>
<evidence type="ECO:0000259" key="10">
    <source>
        <dbReference type="Pfam" id="PF08501"/>
    </source>
</evidence>
<dbReference type="SUPFAM" id="SSF51735">
    <property type="entry name" value="NAD(P)-binding Rossmann-fold domains"/>
    <property type="match status" value="1"/>
</dbReference>